<feature type="chain" id="PRO_5038092254" description="Nuclear transport factor 2 family protein" evidence="1">
    <location>
        <begin position="20"/>
        <end position="146"/>
    </location>
</feature>
<name>A0A918R1U8_9FLAO</name>
<evidence type="ECO:0008006" key="4">
    <source>
        <dbReference type="Google" id="ProtNLM"/>
    </source>
</evidence>
<evidence type="ECO:0000256" key="1">
    <source>
        <dbReference type="SAM" id="SignalP"/>
    </source>
</evidence>
<gene>
    <name evidence="2" type="ORF">GCM10007028_18500</name>
</gene>
<dbReference type="SUPFAM" id="SSF54427">
    <property type="entry name" value="NTF2-like"/>
    <property type="match status" value="1"/>
</dbReference>
<feature type="signal peptide" evidence="1">
    <location>
        <begin position="1"/>
        <end position="19"/>
    </location>
</feature>
<dbReference type="InterPro" id="IPR032710">
    <property type="entry name" value="NTF2-like_dom_sf"/>
</dbReference>
<sequence>MKKIIISLSLLLCHLTIYSQNNSDASQLEMTKMINTLSEYYNNQKFTNLSEILSDSLQVFEFPNTRRSSNLDQVISQWKKTFIKYPKNKAEIFDIYIVGNKAILKERIYGRGEPFETVLIYEFSNGEIIKVWFISNSPTTARAKKG</sequence>
<comment type="caution">
    <text evidence="2">The sequence shown here is derived from an EMBL/GenBank/DDBJ whole genome shotgun (WGS) entry which is preliminary data.</text>
</comment>
<evidence type="ECO:0000313" key="3">
    <source>
        <dbReference type="Proteomes" id="UP000636004"/>
    </source>
</evidence>
<dbReference type="EMBL" id="BMWZ01000004">
    <property type="protein sequence ID" value="GGZ81319.1"/>
    <property type="molecule type" value="Genomic_DNA"/>
</dbReference>
<proteinExistence type="predicted"/>
<accession>A0A918R1U8</accession>
<organism evidence="2 3">
    <name type="scientific">Algibacter mikhailovii</name>
    <dbReference type="NCBI Taxonomy" id="425498"/>
    <lineage>
        <taxon>Bacteria</taxon>
        <taxon>Pseudomonadati</taxon>
        <taxon>Bacteroidota</taxon>
        <taxon>Flavobacteriia</taxon>
        <taxon>Flavobacteriales</taxon>
        <taxon>Flavobacteriaceae</taxon>
        <taxon>Algibacter</taxon>
    </lineage>
</organism>
<evidence type="ECO:0000313" key="2">
    <source>
        <dbReference type="EMBL" id="GGZ81319.1"/>
    </source>
</evidence>
<dbReference type="Proteomes" id="UP000636004">
    <property type="component" value="Unassembled WGS sequence"/>
</dbReference>
<dbReference type="RefSeq" id="WP_189360508.1">
    <property type="nucleotide sequence ID" value="NZ_BMWZ01000004.1"/>
</dbReference>
<reference evidence="2" key="1">
    <citation type="journal article" date="2014" name="Int. J. Syst. Evol. Microbiol.">
        <title>Complete genome sequence of Corynebacterium casei LMG S-19264T (=DSM 44701T), isolated from a smear-ripened cheese.</title>
        <authorList>
            <consortium name="US DOE Joint Genome Institute (JGI-PGF)"/>
            <person name="Walter F."/>
            <person name="Albersmeier A."/>
            <person name="Kalinowski J."/>
            <person name="Ruckert C."/>
        </authorList>
    </citation>
    <scope>NUCLEOTIDE SEQUENCE</scope>
    <source>
        <strain evidence="2">KCTC 12710</strain>
    </source>
</reference>
<keyword evidence="3" id="KW-1185">Reference proteome</keyword>
<dbReference type="AlphaFoldDB" id="A0A918R1U8"/>
<reference evidence="2" key="2">
    <citation type="submission" date="2020-09" db="EMBL/GenBank/DDBJ databases">
        <authorList>
            <person name="Sun Q."/>
            <person name="Kim S."/>
        </authorList>
    </citation>
    <scope>NUCLEOTIDE SEQUENCE</scope>
    <source>
        <strain evidence="2">KCTC 12710</strain>
    </source>
</reference>
<protein>
    <recommendedName>
        <fullName evidence="4">Nuclear transport factor 2 family protein</fullName>
    </recommendedName>
</protein>
<dbReference type="Gene3D" id="3.10.450.50">
    <property type="match status" value="1"/>
</dbReference>
<keyword evidence="1" id="KW-0732">Signal</keyword>